<dbReference type="GO" id="GO:0032259">
    <property type="term" value="P:methylation"/>
    <property type="evidence" value="ECO:0007669"/>
    <property type="project" value="UniProtKB-KW"/>
</dbReference>
<dbReference type="EMBL" id="FCOB02000001">
    <property type="protein sequence ID" value="SAK40386.1"/>
    <property type="molecule type" value="Genomic_DNA"/>
</dbReference>
<dbReference type="CDD" id="cd02440">
    <property type="entry name" value="AdoMet_MTases"/>
    <property type="match status" value="1"/>
</dbReference>
<sequence length="194" mass="20628">MEGVPSAWVARWAHLVAPGGTVLDVAAGSGRHARWLASLGFRVLALDRDAGALASMHACAGIETLTADIENAPWPLPSDRTFDAVVVTNYLHRPLFGHLLDALAPGGVLIYETFAAGNASVGKPSNPAFLLEPGELLEAVRGRLRVTAYEDGFLENPRPAYVQRMCAVREPRPAEKALTIGNTPPGPPRYALTG</sequence>
<keyword evidence="4" id="KW-1185">Reference proteome</keyword>
<dbReference type="STRING" id="1777144.AWB83_00175"/>
<reference evidence="3" key="1">
    <citation type="submission" date="2016-01" db="EMBL/GenBank/DDBJ databases">
        <authorList>
            <person name="Peeters C."/>
        </authorList>
    </citation>
    <scope>NUCLEOTIDE SEQUENCE [LARGE SCALE GENOMIC DNA]</scope>
    <source>
        <strain evidence="3">LMG 29326</strain>
    </source>
</reference>
<dbReference type="AlphaFoldDB" id="A0A157Z490"/>
<dbReference type="SUPFAM" id="SSF53335">
    <property type="entry name" value="S-adenosyl-L-methionine-dependent methyltransferases"/>
    <property type="match status" value="1"/>
</dbReference>
<dbReference type="InterPro" id="IPR029063">
    <property type="entry name" value="SAM-dependent_MTases_sf"/>
</dbReference>
<dbReference type="Proteomes" id="UP000054978">
    <property type="component" value="Unassembled WGS sequence"/>
</dbReference>
<feature type="region of interest" description="Disordered" evidence="1">
    <location>
        <begin position="173"/>
        <end position="194"/>
    </location>
</feature>
<organism evidence="3 4">
    <name type="scientific">Caballeronia ptereochthonis</name>
    <dbReference type="NCBI Taxonomy" id="1777144"/>
    <lineage>
        <taxon>Bacteria</taxon>
        <taxon>Pseudomonadati</taxon>
        <taxon>Pseudomonadota</taxon>
        <taxon>Betaproteobacteria</taxon>
        <taxon>Burkholderiales</taxon>
        <taxon>Burkholderiaceae</taxon>
        <taxon>Caballeronia</taxon>
    </lineage>
</organism>
<proteinExistence type="predicted"/>
<dbReference type="InterPro" id="IPR041698">
    <property type="entry name" value="Methyltransf_25"/>
</dbReference>
<evidence type="ECO:0000259" key="2">
    <source>
        <dbReference type="Pfam" id="PF13649"/>
    </source>
</evidence>
<gene>
    <name evidence="3" type="ORF">AWB83_00175</name>
</gene>
<accession>A0A157Z490</accession>
<dbReference type="Gene3D" id="3.40.50.150">
    <property type="entry name" value="Vaccinia Virus protein VP39"/>
    <property type="match status" value="1"/>
</dbReference>
<dbReference type="Pfam" id="PF13649">
    <property type="entry name" value="Methyltransf_25"/>
    <property type="match status" value="1"/>
</dbReference>
<name>A0A157Z490_9BURK</name>
<protein>
    <submittedName>
        <fullName evidence="3">Type 12 methyltransferase</fullName>
    </submittedName>
</protein>
<comment type="caution">
    <text evidence="3">The sequence shown here is derived from an EMBL/GenBank/DDBJ whole genome shotgun (WGS) entry which is preliminary data.</text>
</comment>
<dbReference type="RefSeq" id="WP_087042362.1">
    <property type="nucleotide sequence ID" value="NZ_FCOB02000001.1"/>
</dbReference>
<keyword evidence="3" id="KW-0808">Transferase</keyword>
<evidence type="ECO:0000313" key="3">
    <source>
        <dbReference type="EMBL" id="SAK40386.1"/>
    </source>
</evidence>
<evidence type="ECO:0000256" key="1">
    <source>
        <dbReference type="SAM" id="MobiDB-lite"/>
    </source>
</evidence>
<dbReference type="GO" id="GO:0008168">
    <property type="term" value="F:methyltransferase activity"/>
    <property type="evidence" value="ECO:0007669"/>
    <property type="project" value="UniProtKB-KW"/>
</dbReference>
<dbReference type="OrthoDB" id="9804312at2"/>
<keyword evidence="3" id="KW-0489">Methyltransferase</keyword>
<feature type="domain" description="Methyltransferase" evidence="2">
    <location>
        <begin position="22"/>
        <end position="107"/>
    </location>
</feature>
<evidence type="ECO:0000313" key="4">
    <source>
        <dbReference type="Proteomes" id="UP000054978"/>
    </source>
</evidence>